<dbReference type="Gene3D" id="3.40.50.720">
    <property type="entry name" value="NAD(P)-binding Rossmann-like Domain"/>
    <property type="match status" value="1"/>
</dbReference>
<dbReference type="InterPro" id="IPR016935">
    <property type="entry name" value="Opine_metallophore_DH"/>
</dbReference>
<protein>
    <submittedName>
        <fullName evidence="1">Opine metallophore biosynthesis dehydrogenase</fullName>
    </submittedName>
</protein>
<dbReference type="AlphaFoldDB" id="A0A8I1MIL8"/>
<sequence length="435" mass="50430">MKSFKNVLLLGTGPTALQLGLNFKKALSSRVGFAGRTSVRSEKFFASLAEHGHLVQVAVQNRKHEKMQGQFIVDDVFFQYEEVVGTWDTLILAVTTDAYLDVLTALHKNTLKDVKTVILISPTLGSNYLVHHYMKQFNAQVEVISLSTYFGDTRWVSSYPSNQVLTTAVKKKVYLGSTNSSSEAVEKLVNLYKRLNLTIEVMKTPIEAETRNISLYVHPPLFMNEVSLSYIFKKEKHQKYVYKMYPEGPITPSLIKNMLNQWKEIMSIISKLNVKQMNLLKFMTEDNYPVRRESLSLDNIERFSELDSIHQEYLLYVRYASLLVDPFSEPDEHGRYFDFSAVPLRTVFMNKEQKFDIPRMPKEDYYRLKMIQAIARYVECDCPTIDQFLKAYKEKVKAFSKAYEDIKLSSAFSNLAFENDIKMIYQELDKQIVKQ</sequence>
<organism evidence="1 2">
    <name type="scientific">Priestia flexa</name>
    <dbReference type="NCBI Taxonomy" id="86664"/>
    <lineage>
        <taxon>Bacteria</taxon>
        <taxon>Bacillati</taxon>
        <taxon>Bacillota</taxon>
        <taxon>Bacilli</taxon>
        <taxon>Bacillales</taxon>
        <taxon>Bacillaceae</taxon>
        <taxon>Priestia</taxon>
    </lineage>
</organism>
<evidence type="ECO:0000313" key="1">
    <source>
        <dbReference type="EMBL" id="MBN8253273.1"/>
    </source>
</evidence>
<evidence type="ECO:0000313" key="2">
    <source>
        <dbReference type="Proteomes" id="UP000664578"/>
    </source>
</evidence>
<dbReference type="Proteomes" id="UP000664578">
    <property type="component" value="Unassembled WGS sequence"/>
</dbReference>
<reference evidence="1" key="1">
    <citation type="submission" date="2020-12" db="EMBL/GenBank/DDBJ databases">
        <title>PHA producing bacteria isolated from mangrove.</title>
        <authorList>
            <person name="Zheng W."/>
            <person name="Yu S."/>
            <person name="Huang Y."/>
        </authorList>
    </citation>
    <scope>NUCLEOTIDE SEQUENCE</scope>
    <source>
        <strain evidence="1">GN22-4</strain>
    </source>
</reference>
<comment type="caution">
    <text evidence="1">The sequence shown here is derived from an EMBL/GenBank/DDBJ whole genome shotgun (WGS) entry which is preliminary data.</text>
</comment>
<dbReference type="Pfam" id="PF10100">
    <property type="entry name" value="Staph_opine_DH"/>
    <property type="match status" value="1"/>
</dbReference>
<proteinExistence type="predicted"/>
<name>A0A8I1MIL8_9BACI</name>
<gene>
    <name evidence="1" type="ORF">JF537_17005</name>
</gene>
<accession>A0A8I1MIL8</accession>
<dbReference type="EMBL" id="JAEMWV010000009">
    <property type="protein sequence ID" value="MBN8253273.1"/>
    <property type="molecule type" value="Genomic_DNA"/>
</dbReference>
<dbReference type="RefSeq" id="WP_206782984.1">
    <property type="nucleotide sequence ID" value="NZ_CP060274.1"/>
</dbReference>
<dbReference type="GeneID" id="93681937"/>